<dbReference type="PANTHER" id="PTHR43157:SF31">
    <property type="entry name" value="PHOSPHATIDYLINOSITOL-GLYCAN BIOSYNTHESIS CLASS F PROTEIN"/>
    <property type="match status" value="1"/>
</dbReference>
<dbReference type="InterPro" id="IPR036291">
    <property type="entry name" value="NAD(P)-bd_dom_sf"/>
</dbReference>
<organism evidence="2 3">
    <name type="scientific">Gracilibacillus kekensis</name>
    <dbReference type="NCBI Taxonomy" id="1027249"/>
    <lineage>
        <taxon>Bacteria</taxon>
        <taxon>Bacillati</taxon>
        <taxon>Bacillota</taxon>
        <taxon>Bacilli</taxon>
        <taxon>Bacillales</taxon>
        <taxon>Bacillaceae</taxon>
        <taxon>Gracilibacillus</taxon>
    </lineage>
</organism>
<dbReference type="Gene3D" id="3.40.50.720">
    <property type="entry name" value="NAD(P)-binding Rossmann-like Domain"/>
    <property type="match status" value="1"/>
</dbReference>
<proteinExistence type="predicted"/>
<dbReference type="GO" id="GO:0016491">
    <property type="term" value="F:oxidoreductase activity"/>
    <property type="evidence" value="ECO:0007669"/>
    <property type="project" value="UniProtKB-KW"/>
</dbReference>
<accession>A0A1M7LFF4</accession>
<dbReference type="STRING" id="1027249.SAMN05216179_1060"/>
<dbReference type="OrthoDB" id="9809821at2"/>
<dbReference type="AlphaFoldDB" id="A0A1M7LFF4"/>
<dbReference type="PRINTS" id="PR00081">
    <property type="entry name" value="GDHRDH"/>
</dbReference>
<dbReference type="PANTHER" id="PTHR43157">
    <property type="entry name" value="PHOSPHATIDYLINOSITOL-GLYCAN BIOSYNTHESIS CLASS F PROTEIN-RELATED"/>
    <property type="match status" value="1"/>
</dbReference>
<protein>
    <submittedName>
        <fullName evidence="2">Short-chain dehydrogenase</fullName>
    </submittedName>
</protein>
<keyword evidence="1" id="KW-0560">Oxidoreductase</keyword>
<dbReference type="SUPFAM" id="SSF51735">
    <property type="entry name" value="NAD(P)-binding Rossmann-fold domains"/>
    <property type="match status" value="1"/>
</dbReference>
<reference evidence="2 3" key="1">
    <citation type="submission" date="2016-11" db="EMBL/GenBank/DDBJ databases">
        <authorList>
            <person name="Jaros S."/>
            <person name="Januszkiewicz K."/>
            <person name="Wedrychowicz H."/>
        </authorList>
    </citation>
    <scope>NUCLEOTIDE SEQUENCE [LARGE SCALE GENOMIC DNA]</scope>
    <source>
        <strain evidence="2 3">CGMCC 1.10681</strain>
    </source>
</reference>
<sequence>MQTIVITGASDGIGAASARQLKAKGYNVVIIGRSREKTEKLAKELQAPSHLADYSRLADVKRLASELKQYNHIDVLVNNAGGVMGGRELTEDGFEKTFQVNHLAPFLLTKLLMEQLIESQSKIIQTSSAAANAFGKNFDVKDLNNKKNYAPLTAYGYGKLENILFTRELDRRYRENGISTVAFHPGVVRSNFASETNHFMRFFYHTPLKYLITISPEKSARMLTELVEGKPGTDWQSGEVYSKGRPMSVAFKDDGTVARELWERSEELVKHGDGSTVS</sequence>
<dbReference type="InterPro" id="IPR002347">
    <property type="entry name" value="SDR_fam"/>
</dbReference>
<dbReference type="EMBL" id="FRCZ01000001">
    <property type="protein sequence ID" value="SHM76869.1"/>
    <property type="molecule type" value="Genomic_DNA"/>
</dbReference>
<evidence type="ECO:0000313" key="3">
    <source>
        <dbReference type="Proteomes" id="UP000184184"/>
    </source>
</evidence>
<evidence type="ECO:0000256" key="1">
    <source>
        <dbReference type="ARBA" id="ARBA00023002"/>
    </source>
</evidence>
<dbReference type="Pfam" id="PF00106">
    <property type="entry name" value="adh_short"/>
    <property type="match status" value="1"/>
</dbReference>
<keyword evidence="3" id="KW-1185">Reference proteome</keyword>
<evidence type="ECO:0000313" key="2">
    <source>
        <dbReference type="EMBL" id="SHM76869.1"/>
    </source>
</evidence>
<name>A0A1M7LFF4_9BACI</name>
<dbReference type="Proteomes" id="UP000184184">
    <property type="component" value="Unassembled WGS sequence"/>
</dbReference>
<gene>
    <name evidence="2" type="ORF">SAMN05216179_1060</name>
</gene>
<dbReference type="RefSeq" id="WP_073200281.1">
    <property type="nucleotide sequence ID" value="NZ_FRCZ01000001.1"/>
</dbReference>